<evidence type="ECO:0000313" key="2">
    <source>
        <dbReference type="Proteomes" id="UP000249464"/>
    </source>
</evidence>
<keyword evidence="2" id="KW-1185">Reference proteome</keyword>
<sequence length="611" mass="68779">MSSTLYVKTGDGVAPPANLISYHSRSDVNQVAILKTGNYHAWEHGLKLVLVNHDLWGIVSLGFSKTEASTLGLGLCTAFEHFNLGRPFLPRHFSRLGRLSQLPPPTSWTTGNTEHCLSMKYVAYHLKLTITDCHLQQYQTLWISPPLVLALCALQCDWPACYNSPARLPDRTVSIPPRLCRLTTSPHGRRRTQQLRRRPTSSLSGRYIPSPKPFRHPLNIFDLLLAPKLLTARQKVLLKQDAKAQSLILNYLDSDNAVTACACTTSNEMWKSLHDNHVGFISDQVRFLTAQLRNLQFSKGKEIVKHFTTLQDLFTRLDELGQSFDDIYKSNLMLDLVTHPAWASTLDNLCRPLAPPAEIIIYTWSKLTLLKLQAWFLPRSTPPVNKLSDILPTPLAACILDVSQGNGGKRGGSKKNQGPKRKPNCVCSRVLNAKAFTNTLGLKGPPQPDDLRSFWKAVNSKALTAREREVWFKLILRFTPTRKLQYQHNHDTSPGGVLCDALGCDMIEDAQYTTLQRLFGLPKLKAKLSKQEGAGRMIKIFTGMVLEMISSGRWRMQKHGTRMEGVERRRVVLEERMKLRAGGARGGFNFPPTTPHTHTPSCFIFQQNTVY</sequence>
<reference evidence="1 2" key="1">
    <citation type="submission" date="2016-11" db="EMBL/GenBank/DDBJ databases">
        <authorList>
            <person name="Jaros S."/>
            <person name="Januszkiewicz K."/>
            <person name="Wedrychowicz H."/>
        </authorList>
    </citation>
    <scope>NUCLEOTIDE SEQUENCE [LARGE SCALE GENOMIC DNA]</scope>
</reference>
<dbReference type="Pfam" id="PF14223">
    <property type="entry name" value="Retrotran_gag_2"/>
    <property type="match status" value="1"/>
</dbReference>
<proteinExistence type="predicted"/>
<evidence type="ECO:0000313" key="1">
    <source>
        <dbReference type="EMBL" id="SGZ07996.1"/>
    </source>
</evidence>
<organism evidence="1 2">
    <name type="scientific">Microbotryum silenes-dioicae</name>
    <dbReference type="NCBI Taxonomy" id="796604"/>
    <lineage>
        <taxon>Eukaryota</taxon>
        <taxon>Fungi</taxon>
        <taxon>Dikarya</taxon>
        <taxon>Basidiomycota</taxon>
        <taxon>Pucciniomycotina</taxon>
        <taxon>Microbotryomycetes</taxon>
        <taxon>Microbotryales</taxon>
        <taxon>Microbotryaceae</taxon>
        <taxon>Microbotryum</taxon>
    </lineage>
</organism>
<protein>
    <submittedName>
        <fullName evidence="1">BQ5605_C030g10760 protein</fullName>
    </submittedName>
</protein>
<dbReference type="Proteomes" id="UP000249464">
    <property type="component" value="Unassembled WGS sequence"/>
</dbReference>
<accession>A0A2X0PC64</accession>
<dbReference type="EMBL" id="FQNC01000069">
    <property type="protein sequence ID" value="SGZ07996.1"/>
    <property type="molecule type" value="Genomic_DNA"/>
</dbReference>
<dbReference type="AlphaFoldDB" id="A0A2X0PC64"/>
<gene>
    <name evidence="1" type="primary">BQ5605_C030g10760</name>
    <name evidence="1" type="ORF">BQ5605_C030G10760</name>
</gene>
<name>A0A2X0PC64_9BASI</name>